<keyword evidence="2" id="KW-1185">Reference proteome</keyword>
<evidence type="ECO:0000313" key="2">
    <source>
        <dbReference type="Proteomes" id="UP000499080"/>
    </source>
</evidence>
<proteinExistence type="predicted"/>
<dbReference type="Proteomes" id="UP000499080">
    <property type="component" value="Unassembled WGS sequence"/>
</dbReference>
<evidence type="ECO:0000313" key="1">
    <source>
        <dbReference type="EMBL" id="GBM24469.1"/>
    </source>
</evidence>
<sequence length="202" mass="23410">MWVSKVKAQCVSWFTDTKSDIQVQRNLLTEYGREPQFVLTIRVGTRHKQGAGCPSVSDIILDKVRHTFAWSSTKSVRIAARVLEMSLSTIHKVSLKRLRLYGYKVQLLQALKYNWSGLWLPSILCPKVSLHLGIGLCLYELCYTLNFFLWCPYFSSNLRHLENRKTLKAFFSHVKNRLLLFSIVLKLLKSKVVMIIYGHPAY</sequence>
<reference evidence="1 2" key="1">
    <citation type="journal article" date="2019" name="Sci. Rep.">
        <title>Orb-weaving spider Araneus ventricosus genome elucidates the spidroin gene catalogue.</title>
        <authorList>
            <person name="Kono N."/>
            <person name="Nakamura H."/>
            <person name="Ohtoshi R."/>
            <person name="Moran D.A.P."/>
            <person name="Shinohara A."/>
            <person name="Yoshida Y."/>
            <person name="Fujiwara M."/>
            <person name="Mori M."/>
            <person name="Tomita M."/>
            <person name="Arakawa K."/>
        </authorList>
    </citation>
    <scope>NUCLEOTIDE SEQUENCE [LARGE SCALE GENOMIC DNA]</scope>
</reference>
<dbReference type="EMBL" id="BGPR01000519">
    <property type="protein sequence ID" value="GBM24469.1"/>
    <property type="molecule type" value="Genomic_DNA"/>
</dbReference>
<comment type="caution">
    <text evidence="1">The sequence shown here is derived from an EMBL/GenBank/DDBJ whole genome shotgun (WGS) entry which is preliminary data.</text>
</comment>
<gene>
    <name evidence="1" type="ORF">AVEN_41113_1</name>
</gene>
<organism evidence="1 2">
    <name type="scientific">Araneus ventricosus</name>
    <name type="common">Orbweaver spider</name>
    <name type="synonym">Epeira ventricosa</name>
    <dbReference type="NCBI Taxonomy" id="182803"/>
    <lineage>
        <taxon>Eukaryota</taxon>
        <taxon>Metazoa</taxon>
        <taxon>Ecdysozoa</taxon>
        <taxon>Arthropoda</taxon>
        <taxon>Chelicerata</taxon>
        <taxon>Arachnida</taxon>
        <taxon>Araneae</taxon>
        <taxon>Araneomorphae</taxon>
        <taxon>Entelegynae</taxon>
        <taxon>Araneoidea</taxon>
        <taxon>Araneidae</taxon>
        <taxon>Araneus</taxon>
    </lineage>
</organism>
<dbReference type="AlphaFoldDB" id="A0A4Y2E860"/>
<protein>
    <submittedName>
        <fullName evidence="1">Uncharacterized protein</fullName>
    </submittedName>
</protein>
<accession>A0A4Y2E860</accession>
<name>A0A4Y2E860_ARAVE</name>